<keyword evidence="7" id="KW-1185">Reference proteome</keyword>
<accession>A0AAV4W7Z3</accession>
<organism evidence="6 7">
    <name type="scientific">Caerostris darwini</name>
    <dbReference type="NCBI Taxonomy" id="1538125"/>
    <lineage>
        <taxon>Eukaryota</taxon>
        <taxon>Metazoa</taxon>
        <taxon>Ecdysozoa</taxon>
        <taxon>Arthropoda</taxon>
        <taxon>Chelicerata</taxon>
        <taxon>Arachnida</taxon>
        <taxon>Araneae</taxon>
        <taxon>Araneomorphae</taxon>
        <taxon>Entelegynae</taxon>
        <taxon>Araneoidea</taxon>
        <taxon>Araneidae</taxon>
        <taxon>Caerostris</taxon>
    </lineage>
</organism>
<evidence type="ECO:0000259" key="5">
    <source>
        <dbReference type="PROSITE" id="PS01031"/>
    </source>
</evidence>
<dbReference type="PANTHER" id="PTHR45640">
    <property type="entry name" value="HEAT SHOCK PROTEIN HSP-12.2-RELATED"/>
    <property type="match status" value="1"/>
</dbReference>
<dbReference type="EMBL" id="BPLQ01014291">
    <property type="protein sequence ID" value="GIY78897.1"/>
    <property type="molecule type" value="Genomic_DNA"/>
</dbReference>
<evidence type="ECO:0000313" key="7">
    <source>
        <dbReference type="Proteomes" id="UP001054837"/>
    </source>
</evidence>
<comment type="caution">
    <text evidence="6">The sequence shown here is derived from an EMBL/GenBank/DDBJ whole genome shotgun (WGS) entry which is preliminary data.</text>
</comment>
<dbReference type="PIRSF" id="PIRSF036514">
    <property type="entry name" value="Sm_HSP_B1"/>
    <property type="match status" value="1"/>
</dbReference>
<dbReference type="InterPro" id="IPR002068">
    <property type="entry name" value="A-crystallin/Hsp20_dom"/>
</dbReference>
<dbReference type="InterPro" id="IPR008978">
    <property type="entry name" value="HSP20-like_chaperone"/>
</dbReference>
<evidence type="ECO:0000256" key="4">
    <source>
        <dbReference type="RuleBase" id="RU003616"/>
    </source>
</evidence>
<proteinExistence type="inferred from homology"/>
<evidence type="ECO:0000256" key="2">
    <source>
        <dbReference type="PIRSR" id="PIRSR036514-1"/>
    </source>
</evidence>
<evidence type="ECO:0000313" key="6">
    <source>
        <dbReference type="EMBL" id="GIY78897.1"/>
    </source>
</evidence>
<comment type="similarity">
    <text evidence="1 3 4">Belongs to the small heat shock protein (HSP20) family.</text>
</comment>
<sequence>MAFLALVPSVLGRDWWNTWDYPERIMDQFFGMPLTEEDLLSPFNYHGFQIQPRTQASIDNSGKSEVKNEEKQFQVSLNLKHFKPEEIEVKVVDDYIVIHGKHEEKSDESGFCAREFTRRYMLPKACQSETVTSTLSPEGILTIVAPKKVIEEAPKKERKISVKVDEAKSSEKK</sequence>
<name>A0AAV4W7Z3_9ARAC</name>
<dbReference type="Pfam" id="PF00011">
    <property type="entry name" value="HSP20"/>
    <property type="match status" value="1"/>
</dbReference>
<protein>
    <submittedName>
        <fullName evidence="6">Alpha-crystallin B chain</fullName>
    </submittedName>
</protein>
<dbReference type="PRINTS" id="PR00299">
    <property type="entry name" value="ACRYSTALLIN"/>
</dbReference>
<feature type="binding site" evidence="2">
    <location>
        <position position="102"/>
    </location>
    <ligand>
        <name>Zn(2+)</name>
        <dbReference type="ChEBI" id="CHEBI:29105"/>
        <label>1</label>
    </ligand>
</feature>
<reference evidence="6 7" key="1">
    <citation type="submission" date="2021-06" db="EMBL/GenBank/DDBJ databases">
        <title>Caerostris darwini draft genome.</title>
        <authorList>
            <person name="Kono N."/>
            <person name="Arakawa K."/>
        </authorList>
    </citation>
    <scope>NUCLEOTIDE SEQUENCE [LARGE SCALE GENOMIC DNA]</scope>
</reference>
<dbReference type="InterPro" id="IPR055269">
    <property type="entry name" value="Alpha-crystallin/HSP_16"/>
</dbReference>
<dbReference type="GO" id="GO:0046872">
    <property type="term" value="F:metal ion binding"/>
    <property type="evidence" value="ECO:0007669"/>
    <property type="project" value="UniProtKB-KW"/>
</dbReference>
<dbReference type="CDD" id="cd06526">
    <property type="entry name" value="metazoan_ACD"/>
    <property type="match status" value="1"/>
</dbReference>
<dbReference type="GO" id="GO:0042026">
    <property type="term" value="P:protein refolding"/>
    <property type="evidence" value="ECO:0007669"/>
    <property type="project" value="TreeGrafter"/>
</dbReference>
<dbReference type="PANTHER" id="PTHR45640:SF26">
    <property type="entry name" value="RE23625P"/>
    <property type="match status" value="1"/>
</dbReference>
<dbReference type="Proteomes" id="UP001054837">
    <property type="component" value="Unassembled WGS sequence"/>
</dbReference>
<dbReference type="GO" id="GO:0043066">
    <property type="term" value="P:negative regulation of apoptotic process"/>
    <property type="evidence" value="ECO:0007669"/>
    <property type="project" value="TreeGrafter"/>
</dbReference>
<feature type="binding site" evidence="2">
    <location>
        <position position="104"/>
    </location>
    <ligand>
        <name>Zn(2+)</name>
        <dbReference type="ChEBI" id="CHEBI:29105"/>
        <label>1</label>
    </ligand>
</feature>
<keyword evidence="2" id="KW-0862">Zinc</keyword>
<dbReference type="AlphaFoldDB" id="A0AAV4W7Z3"/>
<dbReference type="PROSITE" id="PS01031">
    <property type="entry name" value="SHSP"/>
    <property type="match status" value="1"/>
</dbReference>
<dbReference type="Gene3D" id="2.60.40.790">
    <property type="match status" value="1"/>
</dbReference>
<dbReference type="GO" id="GO:0005634">
    <property type="term" value="C:nucleus"/>
    <property type="evidence" value="ECO:0007669"/>
    <property type="project" value="TreeGrafter"/>
</dbReference>
<dbReference type="GO" id="GO:0005737">
    <property type="term" value="C:cytoplasm"/>
    <property type="evidence" value="ECO:0007669"/>
    <property type="project" value="TreeGrafter"/>
</dbReference>
<dbReference type="InterPro" id="IPR001436">
    <property type="entry name" value="Alpha-crystallin/sHSP_animal"/>
</dbReference>
<feature type="domain" description="SHSP" evidence="5">
    <location>
        <begin position="55"/>
        <end position="163"/>
    </location>
</feature>
<gene>
    <name evidence="6" type="primary">CRYAB</name>
    <name evidence="6" type="ORF">CDAR_165581</name>
</gene>
<dbReference type="SUPFAM" id="SSF49764">
    <property type="entry name" value="HSP20-like chaperones"/>
    <property type="match status" value="1"/>
</dbReference>
<dbReference type="GO" id="GO:0009408">
    <property type="term" value="P:response to heat"/>
    <property type="evidence" value="ECO:0007669"/>
    <property type="project" value="UniProtKB-ARBA"/>
</dbReference>
<dbReference type="GO" id="GO:0051082">
    <property type="term" value="F:unfolded protein binding"/>
    <property type="evidence" value="ECO:0007669"/>
    <property type="project" value="TreeGrafter"/>
</dbReference>
<evidence type="ECO:0000256" key="1">
    <source>
        <dbReference type="PIRNR" id="PIRNR036514"/>
    </source>
</evidence>
<keyword evidence="2" id="KW-0479">Metal-binding</keyword>
<evidence type="ECO:0000256" key="3">
    <source>
        <dbReference type="PROSITE-ProRule" id="PRU00285"/>
    </source>
</evidence>